<dbReference type="STRING" id="742823.HMPREF9465_00677"/>
<dbReference type="PANTHER" id="PTHR42823">
    <property type="entry name" value="ATP SYNTHASE SUBUNIT A, CHLOROPLASTIC"/>
    <property type="match status" value="1"/>
</dbReference>
<evidence type="ECO:0000313" key="14">
    <source>
        <dbReference type="EMBL" id="EKB31809.1"/>
    </source>
</evidence>
<keyword evidence="8 12" id="KW-1133">Transmembrane helix</keyword>
<dbReference type="EMBL" id="ADMG01000017">
    <property type="protein sequence ID" value="EKB31809.1"/>
    <property type="molecule type" value="Genomic_DNA"/>
</dbReference>
<dbReference type="RefSeq" id="WP_005434152.1">
    <property type="nucleotide sequence ID" value="NZ_JH815514.1"/>
</dbReference>
<keyword evidence="11 12" id="KW-0066">ATP synthesis</keyword>
<dbReference type="HOGENOM" id="CLU_041018_1_0_4"/>
<dbReference type="PRINTS" id="PR00123">
    <property type="entry name" value="ATPASEA"/>
</dbReference>
<dbReference type="OrthoDB" id="9789241at2"/>
<evidence type="ECO:0000256" key="5">
    <source>
        <dbReference type="ARBA" id="ARBA00022547"/>
    </source>
</evidence>
<dbReference type="Gene3D" id="1.20.120.220">
    <property type="entry name" value="ATP synthase, F0 complex, subunit A"/>
    <property type="match status" value="1"/>
</dbReference>
<dbReference type="GO" id="GO:0042777">
    <property type="term" value="P:proton motive force-driven plasma membrane ATP synthesis"/>
    <property type="evidence" value="ECO:0007669"/>
    <property type="project" value="TreeGrafter"/>
</dbReference>
<evidence type="ECO:0000256" key="4">
    <source>
        <dbReference type="ARBA" id="ARBA00022475"/>
    </source>
</evidence>
<evidence type="ECO:0000256" key="8">
    <source>
        <dbReference type="ARBA" id="ARBA00022989"/>
    </source>
</evidence>
<evidence type="ECO:0000256" key="9">
    <source>
        <dbReference type="ARBA" id="ARBA00023065"/>
    </source>
</evidence>
<evidence type="ECO:0000256" key="6">
    <source>
        <dbReference type="ARBA" id="ARBA00022692"/>
    </source>
</evidence>
<protein>
    <recommendedName>
        <fullName evidence="12 13">ATP synthase subunit a</fullName>
    </recommendedName>
    <alternativeName>
        <fullName evidence="12">ATP synthase F0 sector subunit a</fullName>
    </alternativeName>
    <alternativeName>
        <fullName evidence="12">F-ATPase subunit 6</fullName>
    </alternativeName>
</protein>
<dbReference type="HAMAP" id="MF_01393">
    <property type="entry name" value="ATP_synth_a_bact"/>
    <property type="match status" value="1"/>
</dbReference>
<comment type="function">
    <text evidence="12 13">Key component of the proton channel; it plays a direct role in the translocation of protons across the membrane.</text>
</comment>
<proteinExistence type="inferred from homology"/>
<dbReference type="SUPFAM" id="SSF81336">
    <property type="entry name" value="F1F0 ATP synthase subunit A"/>
    <property type="match status" value="1"/>
</dbReference>
<reference evidence="14 15" key="1">
    <citation type="submission" date="2012-05" db="EMBL/GenBank/DDBJ databases">
        <title>The Genome Sequence of Sutterella wadsworthensis 2_1_59BFAA.</title>
        <authorList>
            <consortium name="The Broad Institute Genome Sequencing Platform"/>
            <person name="Earl A."/>
            <person name="Ward D."/>
            <person name="Feldgarden M."/>
            <person name="Gevers D."/>
            <person name="Daigneault M."/>
            <person name="Strauss J."/>
            <person name="Allen-Vercoe E."/>
            <person name="Walker B."/>
            <person name="Young S.K."/>
            <person name="Zeng Q."/>
            <person name="Gargeya S."/>
            <person name="Fitzgerald M."/>
            <person name="Haas B."/>
            <person name="Abouelleil A."/>
            <person name="Alvarado L."/>
            <person name="Arachchi H.M."/>
            <person name="Berlin A.M."/>
            <person name="Chapman S.B."/>
            <person name="Goldberg J."/>
            <person name="Griggs A."/>
            <person name="Gujja S."/>
            <person name="Hansen M."/>
            <person name="Howarth C."/>
            <person name="Imamovic A."/>
            <person name="Larimer J."/>
            <person name="McCowen C."/>
            <person name="Montmayeur A."/>
            <person name="Murphy C."/>
            <person name="Neiman D."/>
            <person name="Pearson M."/>
            <person name="Priest M."/>
            <person name="Roberts A."/>
            <person name="Saif S."/>
            <person name="Shea T."/>
            <person name="Sisk P."/>
            <person name="Sykes S."/>
            <person name="Wortman J."/>
            <person name="Nusbaum C."/>
            <person name="Birren B."/>
        </authorList>
    </citation>
    <scope>NUCLEOTIDE SEQUENCE [LARGE SCALE GENOMIC DNA]</scope>
    <source>
        <strain evidence="14 15">2_1_59BFAA</strain>
    </source>
</reference>
<feature type="transmembrane region" description="Helical" evidence="12">
    <location>
        <begin position="245"/>
        <end position="269"/>
    </location>
</feature>
<comment type="similarity">
    <text evidence="2 12 13">Belongs to the ATPase A chain family.</text>
</comment>
<dbReference type="GO" id="GO:0005886">
    <property type="term" value="C:plasma membrane"/>
    <property type="evidence" value="ECO:0007669"/>
    <property type="project" value="UniProtKB-SubCell"/>
</dbReference>
<dbReference type="Proteomes" id="UP000005835">
    <property type="component" value="Unassembled WGS sequence"/>
</dbReference>
<evidence type="ECO:0000256" key="3">
    <source>
        <dbReference type="ARBA" id="ARBA00022448"/>
    </source>
</evidence>
<feature type="transmembrane region" description="Helical" evidence="12">
    <location>
        <begin position="203"/>
        <end position="225"/>
    </location>
</feature>
<dbReference type="GO" id="GO:0045259">
    <property type="term" value="C:proton-transporting ATP synthase complex"/>
    <property type="evidence" value="ECO:0007669"/>
    <property type="project" value="UniProtKB-KW"/>
</dbReference>
<keyword evidence="15" id="KW-1185">Reference proteome</keyword>
<keyword evidence="5 12" id="KW-0138">CF(0)</keyword>
<feature type="transmembrane region" description="Helical" evidence="12">
    <location>
        <begin position="32"/>
        <end position="52"/>
    </location>
</feature>
<dbReference type="PROSITE" id="PS00449">
    <property type="entry name" value="ATPASE_A"/>
    <property type="match status" value="1"/>
</dbReference>
<evidence type="ECO:0000256" key="2">
    <source>
        <dbReference type="ARBA" id="ARBA00006810"/>
    </source>
</evidence>
<organism evidence="14 15">
    <name type="scientific">Sutterella wadsworthensis 2_1_59BFAA</name>
    <dbReference type="NCBI Taxonomy" id="742823"/>
    <lineage>
        <taxon>Bacteria</taxon>
        <taxon>Pseudomonadati</taxon>
        <taxon>Pseudomonadota</taxon>
        <taxon>Betaproteobacteria</taxon>
        <taxon>Burkholderiales</taxon>
        <taxon>Sutterellaceae</taxon>
        <taxon>Sutterella</taxon>
    </lineage>
</organism>
<keyword evidence="3 12" id="KW-0813">Transport</keyword>
<dbReference type="InterPro" id="IPR023011">
    <property type="entry name" value="ATP_synth_F0_asu_AS"/>
</dbReference>
<keyword evidence="7 12" id="KW-0375">Hydrogen ion transport</keyword>
<sequence length="276" mass="30065">MAAEALTATEYIKHHMAHLASAHQGSVVDFSIVNYDTIFFSVLMLAVMFFLLRAGAKKATSGVPGKMQCAVEMLVEMVNNQAKNIVHGDRTFVAPLALTVFCWVALMNSIDLIPVDLFPAIAGLIGLDHLRPLPTADLNGPLGMSLGVLLLLFYYGVKVKGLGGFVHELFTAPFGSHPALWPFNFLLNIIEYLAKFVSLGMRLFGNMYAGELLFFLLALLGGFALELSSIGTVSAGIGQVFAGLVWWLFHVLIVLLQAFIFMMLTLVYIGQAHSSH</sequence>
<dbReference type="GO" id="GO:0046933">
    <property type="term" value="F:proton-transporting ATP synthase activity, rotational mechanism"/>
    <property type="evidence" value="ECO:0007669"/>
    <property type="project" value="UniProtKB-UniRule"/>
</dbReference>
<dbReference type="PATRIC" id="fig|742823.3.peg.682"/>
<dbReference type="PANTHER" id="PTHR42823:SF3">
    <property type="entry name" value="ATP SYNTHASE SUBUNIT A, CHLOROPLASTIC"/>
    <property type="match status" value="1"/>
</dbReference>
<dbReference type="NCBIfam" id="TIGR01131">
    <property type="entry name" value="ATP_synt_6_or_A"/>
    <property type="match status" value="1"/>
</dbReference>
<feature type="transmembrane region" description="Helical" evidence="12">
    <location>
        <begin position="138"/>
        <end position="157"/>
    </location>
</feature>
<dbReference type="CDD" id="cd00310">
    <property type="entry name" value="ATP-synt_Fo_a_6"/>
    <property type="match status" value="1"/>
</dbReference>
<dbReference type="Pfam" id="PF00119">
    <property type="entry name" value="ATP-synt_A"/>
    <property type="match status" value="1"/>
</dbReference>
<keyword evidence="6 12" id="KW-0812">Transmembrane</keyword>
<dbReference type="InterPro" id="IPR000568">
    <property type="entry name" value="ATP_synth_F0_asu"/>
</dbReference>
<evidence type="ECO:0000256" key="13">
    <source>
        <dbReference type="RuleBase" id="RU000483"/>
    </source>
</evidence>
<evidence type="ECO:0000256" key="7">
    <source>
        <dbReference type="ARBA" id="ARBA00022781"/>
    </source>
</evidence>
<evidence type="ECO:0000256" key="12">
    <source>
        <dbReference type="HAMAP-Rule" id="MF_01393"/>
    </source>
</evidence>
<gene>
    <name evidence="12" type="primary">atpB</name>
    <name evidence="14" type="ORF">HMPREF9465_00677</name>
</gene>
<evidence type="ECO:0000256" key="11">
    <source>
        <dbReference type="ARBA" id="ARBA00023310"/>
    </source>
</evidence>
<dbReference type="InterPro" id="IPR035908">
    <property type="entry name" value="F0_ATP_A_sf"/>
</dbReference>
<dbReference type="FunFam" id="1.20.120.220:FF:000002">
    <property type="entry name" value="ATP synthase subunit a"/>
    <property type="match status" value="1"/>
</dbReference>
<keyword evidence="10 12" id="KW-0472">Membrane</keyword>
<feature type="transmembrane region" description="Helical" evidence="12">
    <location>
        <begin position="92"/>
        <end position="110"/>
    </location>
</feature>
<comment type="caution">
    <text evidence="14">The sequence shown here is derived from an EMBL/GenBank/DDBJ whole genome shotgun (WGS) entry which is preliminary data.</text>
</comment>
<comment type="subcellular location">
    <subcellularLocation>
        <location evidence="12 13">Cell membrane</location>
        <topology evidence="12 13">Multi-pass membrane protein</topology>
    </subcellularLocation>
    <subcellularLocation>
        <location evidence="1">Membrane</location>
        <topology evidence="1">Multi-pass membrane protein</topology>
    </subcellularLocation>
</comment>
<evidence type="ECO:0000313" key="15">
    <source>
        <dbReference type="Proteomes" id="UP000005835"/>
    </source>
</evidence>
<dbReference type="eggNOG" id="COG0356">
    <property type="taxonomic scope" value="Bacteria"/>
</dbReference>
<accession>K1KJB1</accession>
<evidence type="ECO:0000256" key="10">
    <source>
        <dbReference type="ARBA" id="ARBA00023136"/>
    </source>
</evidence>
<dbReference type="InterPro" id="IPR045082">
    <property type="entry name" value="ATP_syn_F0_a_bact/chloroplast"/>
</dbReference>
<name>K1KJB1_9BURK</name>
<evidence type="ECO:0000256" key="1">
    <source>
        <dbReference type="ARBA" id="ARBA00004141"/>
    </source>
</evidence>
<dbReference type="AlphaFoldDB" id="K1KJB1"/>
<dbReference type="NCBIfam" id="NF004477">
    <property type="entry name" value="PRK05815.1-1"/>
    <property type="match status" value="1"/>
</dbReference>
<keyword evidence="4 12" id="KW-1003">Cell membrane</keyword>
<keyword evidence="9 12" id="KW-0406">Ion transport</keyword>